<feature type="transmembrane region" description="Helical" evidence="1">
    <location>
        <begin position="20"/>
        <end position="38"/>
    </location>
</feature>
<sequence length="172" mass="19555">MVYFNFYNVKKGHPAGGFTIVELVIVMAIMFVATAIAIPNMRSVYSRYVLYTVAREMAENIRFCQQKAVSVGEEGTTPYDVYFNIIYDRYEIRYNKKTLKTVELPRWVDLVGTNFPQNGGYFERNVVVPFNQTGKPVGGGGTIFLKDRVSQKYFYVIVNPITGLVRVSSTIS</sequence>
<dbReference type="RefSeq" id="WP_143106815.1">
    <property type="nucleotide sequence ID" value="NZ_MIHH01000034.1"/>
</dbReference>
<dbReference type="AlphaFoldDB" id="A0A1J5JLT3"/>
<dbReference type="InterPro" id="IPR045584">
    <property type="entry name" value="Pilin-like"/>
</dbReference>
<organism evidence="2 3">
    <name type="scientific">Neomoorella thermoacetica</name>
    <name type="common">Clostridium thermoaceticum</name>
    <dbReference type="NCBI Taxonomy" id="1525"/>
    <lineage>
        <taxon>Bacteria</taxon>
        <taxon>Bacillati</taxon>
        <taxon>Bacillota</taxon>
        <taxon>Clostridia</taxon>
        <taxon>Neomoorellales</taxon>
        <taxon>Neomoorellaceae</taxon>
        <taxon>Neomoorella</taxon>
    </lineage>
</organism>
<dbReference type="Proteomes" id="UP000182743">
    <property type="component" value="Unassembled WGS sequence"/>
</dbReference>
<keyword evidence="1" id="KW-0472">Membrane</keyword>
<evidence type="ECO:0008006" key="4">
    <source>
        <dbReference type="Google" id="ProtNLM"/>
    </source>
</evidence>
<dbReference type="EMBL" id="MIHH01000034">
    <property type="protein sequence ID" value="OIQ07683.1"/>
    <property type="molecule type" value="Genomic_DNA"/>
</dbReference>
<reference evidence="2 3" key="1">
    <citation type="submission" date="2016-08" db="EMBL/GenBank/DDBJ databases">
        <title>Genome-based comparison of Moorella thermoacetic strains.</title>
        <authorList>
            <person name="Poehlein A."/>
            <person name="Bengelsdorf F.R."/>
            <person name="Esser C."/>
            <person name="Duerre P."/>
            <person name="Daniel R."/>
        </authorList>
    </citation>
    <scope>NUCLEOTIDE SEQUENCE [LARGE SCALE GENOMIC DNA]</scope>
    <source>
        <strain evidence="2 3">DSM 11768</strain>
    </source>
</reference>
<comment type="caution">
    <text evidence="2">The sequence shown here is derived from an EMBL/GenBank/DDBJ whole genome shotgun (WGS) entry which is preliminary data.</text>
</comment>
<dbReference type="Gene3D" id="3.30.700.10">
    <property type="entry name" value="Glycoprotein, Type 4 Pilin"/>
    <property type="match status" value="1"/>
</dbReference>
<gene>
    <name evidence="2" type="ORF">MOOR_27110</name>
</gene>
<dbReference type="InterPro" id="IPR012902">
    <property type="entry name" value="N_methyl_site"/>
</dbReference>
<evidence type="ECO:0000313" key="3">
    <source>
        <dbReference type="Proteomes" id="UP000182743"/>
    </source>
</evidence>
<name>A0A1J5JLT3_NEOTH</name>
<dbReference type="SUPFAM" id="SSF54523">
    <property type="entry name" value="Pili subunits"/>
    <property type="match status" value="1"/>
</dbReference>
<proteinExistence type="predicted"/>
<keyword evidence="1" id="KW-0812">Transmembrane</keyword>
<accession>A0A1J5JLT3</accession>
<evidence type="ECO:0000256" key="1">
    <source>
        <dbReference type="SAM" id="Phobius"/>
    </source>
</evidence>
<keyword evidence="1" id="KW-1133">Transmembrane helix</keyword>
<evidence type="ECO:0000313" key="2">
    <source>
        <dbReference type="EMBL" id="OIQ07683.1"/>
    </source>
</evidence>
<protein>
    <recommendedName>
        <fullName evidence="4">Prepilin-type N-terminal cleavage/methylation domain-containing protein</fullName>
    </recommendedName>
</protein>
<dbReference type="Pfam" id="PF07963">
    <property type="entry name" value="N_methyl"/>
    <property type="match status" value="1"/>
</dbReference>